<evidence type="ECO:0000256" key="1">
    <source>
        <dbReference type="SAM" id="Phobius"/>
    </source>
</evidence>
<protein>
    <submittedName>
        <fullName evidence="2">Uncharacterized protein</fullName>
    </submittedName>
</protein>
<feature type="transmembrane region" description="Helical" evidence="1">
    <location>
        <begin position="38"/>
        <end position="56"/>
    </location>
</feature>
<keyword evidence="1" id="KW-0812">Transmembrane</keyword>
<dbReference type="HOGENOM" id="CLU_135513_0_0_4"/>
<keyword evidence="1" id="KW-1133">Transmembrane helix</keyword>
<organism evidence="2 3">
    <name type="scientific">Kingella denitrificans ATCC 33394</name>
    <dbReference type="NCBI Taxonomy" id="888741"/>
    <lineage>
        <taxon>Bacteria</taxon>
        <taxon>Pseudomonadati</taxon>
        <taxon>Pseudomonadota</taxon>
        <taxon>Betaproteobacteria</taxon>
        <taxon>Neisseriales</taxon>
        <taxon>Neisseriaceae</taxon>
        <taxon>Kingella</taxon>
    </lineage>
</organism>
<keyword evidence="1" id="KW-0472">Membrane</keyword>
<feature type="transmembrane region" description="Helical" evidence="1">
    <location>
        <begin position="102"/>
        <end position="121"/>
    </location>
</feature>
<comment type="caution">
    <text evidence="2">The sequence shown here is derived from an EMBL/GenBank/DDBJ whole genome shotgun (WGS) entry which is preliminary data.</text>
</comment>
<accession>F0EY53</accession>
<dbReference type="EMBL" id="AEWV01000014">
    <property type="protein sequence ID" value="EGC17783.1"/>
    <property type="molecule type" value="Genomic_DNA"/>
</dbReference>
<evidence type="ECO:0000313" key="3">
    <source>
        <dbReference type="Proteomes" id="UP000004088"/>
    </source>
</evidence>
<evidence type="ECO:0000313" key="2">
    <source>
        <dbReference type="EMBL" id="EGC17783.1"/>
    </source>
</evidence>
<sequence>MKPLISLHDYGRPWKLFTLACGIVLLIAGSYWQPAPDWDVPISLIMGVGTYFCAPVSTRIVARRRWKLLPLALFLLWLCVDGVYWVYWSWRNPEALAQMREANAFASTFLYLLCGMIWLHDGPLRELLVRR</sequence>
<proteinExistence type="predicted"/>
<feature type="transmembrane region" description="Helical" evidence="1">
    <location>
        <begin position="12"/>
        <end position="32"/>
    </location>
</feature>
<dbReference type="Proteomes" id="UP000004088">
    <property type="component" value="Unassembled WGS sequence"/>
</dbReference>
<name>F0EY53_9NEIS</name>
<dbReference type="RefSeq" id="WP_003782028.1">
    <property type="nucleotide sequence ID" value="NZ_GL870929.1"/>
</dbReference>
<reference evidence="2 3" key="1">
    <citation type="submission" date="2011-01" db="EMBL/GenBank/DDBJ databases">
        <authorList>
            <person name="Muzny D."/>
            <person name="Qin X."/>
            <person name="Deng J."/>
            <person name="Jiang H."/>
            <person name="Liu Y."/>
            <person name="Qu J."/>
            <person name="Song X.-Z."/>
            <person name="Zhang L."/>
            <person name="Thornton R."/>
            <person name="Coyle M."/>
            <person name="Francisco L."/>
            <person name="Jackson L."/>
            <person name="Javaid M."/>
            <person name="Korchina V."/>
            <person name="Kovar C."/>
            <person name="Mata R."/>
            <person name="Mathew T."/>
            <person name="Ngo R."/>
            <person name="Nguyen L."/>
            <person name="Nguyen N."/>
            <person name="Okwuonu G."/>
            <person name="Ongeri F."/>
            <person name="Pham C."/>
            <person name="Simmons D."/>
            <person name="Wilczek-Boney K."/>
            <person name="Hale W."/>
            <person name="Jakkamsetti A."/>
            <person name="Pham P."/>
            <person name="Ruth R."/>
            <person name="San Lucas F."/>
            <person name="Warren J."/>
            <person name="Zhang J."/>
            <person name="Zhao Z."/>
            <person name="Zhou C."/>
            <person name="Zhu D."/>
            <person name="Lee S."/>
            <person name="Bess C."/>
            <person name="Blankenburg K."/>
            <person name="Forbes L."/>
            <person name="Fu Q."/>
            <person name="Gubbala S."/>
            <person name="Hirani K."/>
            <person name="Jayaseelan J.C."/>
            <person name="Lara F."/>
            <person name="Munidasa M."/>
            <person name="Palculict T."/>
            <person name="Patil S."/>
            <person name="Pu L.-L."/>
            <person name="Saada N."/>
            <person name="Tang L."/>
            <person name="Weissenberger G."/>
            <person name="Zhu Y."/>
            <person name="Hemphill L."/>
            <person name="Shang Y."/>
            <person name="Youmans B."/>
            <person name="Ayvaz T."/>
            <person name="Ross M."/>
            <person name="Santibanez J."/>
            <person name="Aqrawi P."/>
            <person name="Gross S."/>
            <person name="Joshi V."/>
            <person name="Fowler G."/>
            <person name="Nazareth L."/>
            <person name="Reid J."/>
            <person name="Worley K."/>
            <person name="Petrosino J."/>
            <person name="Highlander S."/>
            <person name="Gibbs R."/>
        </authorList>
    </citation>
    <scope>NUCLEOTIDE SEQUENCE [LARGE SCALE GENOMIC DNA]</scope>
    <source>
        <strain evidence="2 3">ATCC 33394</strain>
    </source>
</reference>
<dbReference type="STRING" id="888741.HMPREF9098_0761"/>
<keyword evidence="3" id="KW-1185">Reference proteome</keyword>
<gene>
    <name evidence="2" type="ORF">HMPREF9098_0761</name>
</gene>
<feature type="transmembrane region" description="Helical" evidence="1">
    <location>
        <begin position="68"/>
        <end position="90"/>
    </location>
</feature>
<dbReference type="AlphaFoldDB" id="F0EY53"/>